<sequence>MYGNGDINRYSFLEDLNMNDNRITNLKFPSHGMDAAMKQWVMQQVKYNTGQLQLQSECEQIKTDIKQMEKEYDSTIKKLKKKVDTFETRLQQEFKGKGNEFKTILQQKIYALKKRLLLMQSITLSSIDTFVERSLAMGEKNKKDINYLRIYLRLVKRS</sequence>
<evidence type="ECO:0000256" key="1">
    <source>
        <dbReference type="SAM" id="Coils"/>
    </source>
</evidence>
<accession>A0A6J8BN29</accession>
<feature type="coiled-coil region" evidence="1">
    <location>
        <begin position="51"/>
        <end position="85"/>
    </location>
</feature>
<evidence type="ECO:0000313" key="2">
    <source>
        <dbReference type="EMBL" id="CAC5385388.1"/>
    </source>
</evidence>
<gene>
    <name evidence="2" type="ORF">MCOR_20936</name>
</gene>
<name>A0A6J8BN29_MYTCO</name>
<keyword evidence="1" id="KW-0175">Coiled coil</keyword>
<dbReference type="Proteomes" id="UP000507470">
    <property type="component" value="Unassembled WGS sequence"/>
</dbReference>
<protein>
    <submittedName>
        <fullName evidence="2">Uncharacterized protein</fullName>
    </submittedName>
</protein>
<reference evidence="2 3" key="1">
    <citation type="submission" date="2020-06" db="EMBL/GenBank/DDBJ databases">
        <authorList>
            <person name="Li R."/>
            <person name="Bekaert M."/>
        </authorList>
    </citation>
    <scope>NUCLEOTIDE SEQUENCE [LARGE SCALE GENOMIC DNA]</scope>
    <source>
        <strain evidence="3">wild</strain>
    </source>
</reference>
<proteinExistence type="predicted"/>
<organism evidence="2 3">
    <name type="scientific">Mytilus coruscus</name>
    <name type="common">Sea mussel</name>
    <dbReference type="NCBI Taxonomy" id="42192"/>
    <lineage>
        <taxon>Eukaryota</taxon>
        <taxon>Metazoa</taxon>
        <taxon>Spiralia</taxon>
        <taxon>Lophotrochozoa</taxon>
        <taxon>Mollusca</taxon>
        <taxon>Bivalvia</taxon>
        <taxon>Autobranchia</taxon>
        <taxon>Pteriomorphia</taxon>
        <taxon>Mytilida</taxon>
        <taxon>Mytiloidea</taxon>
        <taxon>Mytilidae</taxon>
        <taxon>Mytilinae</taxon>
        <taxon>Mytilus</taxon>
    </lineage>
</organism>
<dbReference type="AlphaFoldDB" id="A0A6J8BN29"/>
<evidence type="ECO:0000313" key="3">
    <source>
        <dbReference type="Proteomes" id="UP000507470"/>
    </source>
</evidence>
<keyword evidence="3" id="KW-1185">Reference proteome</keyword>
<dbReference type="EMBL" id="CACVKT020003694">
    <property type="protein sequence ID" value="CAC5385388.1"/>
    <property type="molecule type" value="Genomic_DNA"/>
</dbReference>